<dbReference type="Proteomes" id="UP000051952">
    <property type="component" value="Unassembled WGS sequence"/>
</dbReference>
<dbReference type="OrthoDB" id="443524at2759"/>
<evidence type="ECO:0000313" key="8">
    <source>
        <dbReference type="EMBL" id="CUG06690.1"/>
    </source>
</evidence>
<evidence type="ECO:0000313" key="9">
    <source>
        <dbReference type="Proteomes" id="UP000051952"/>
    </source>
</evidence>
<keyword evidence="3 7" id="KW-0378">Hydrolase</keyword>
<dbReference type="PANTHER" id="PTHR12370">
    <property type="entry name" value="PHOSPHOLIPASE B-RELATED"/>
    <property type="match status" value="1"/>
</dbReference>
<evidence type="ECO:0000256" key="4">
    <source>
        <dbReference type="ARBA" id="ARBA00022963"/>
    </source>
</evidence>
<dbReference type="VEuPathDB" id="TriTrypDB:BSAL_73320"/>
<keyword evidence="9" id="KW-1185">Reference proteome</keyword>
<dbReference type="GO" id="GO:0005576">
    <property type="term" value="C:extracellular region"/>
    <property type="evidence" value="ECO:0007669"/>
    <property type="project" value="TreeGrafter"/>
</dbReference>
<keyword evidence="4 7" id="KW-0442">Lipid degradation</keyword>
<accession>A0A0S4ITQ3</accession>
<dbReference type="Gene3D" id="3.60.60.30">
    <property type="match status" value="1"/>
</dbReference>
<dbReference type="GO" id="GO:0004620">
    <property type="term" value="F:phospholipase activity"/>
    <property type="evidence" value="ECO:0007669"/>
    <property type="project" value="InterPro"/>
</dbReference>
<gene>
    <name evidence="8" type="ORF">BSAL_73320</name>
</gene>
<comment type="function">
    <text evidence="7">Putative phospholipase.</text>
</comment>
<dbReference type="EMBL" id="CYKH01000610">
    <property type="protein sequence ID" value="CUG06690.1"/>
    <property type="molecule type" value="Genomic_DNA"/>
</dbReference>
<protein>
    <recommendedName>
        <fullName evidence="7">Phospholipase B-like</fullName>
        <ecNumber evidence="7">3.1.1.-</ecNumber>
    </recommendedName>
</protein>
<evidence type="ECO:0000256" key="2">
    <source>
        <dbReference type="ARBA" id="ARBA00022729"/>
    </source>
</evidence>
<evidence type="ECO:0000256" key="3">
    <source>
        <dbReference type="ARBA" id="ARBA00022801"/>
    </source>
</evidence>
<keyword evidence="2" id="KW-0732">Signal</keyword>
<comment type="similarity">
    <text evidence="1 7">Belongs to the phospholipase B-like family.</text>
</comment>
<dbReference type="OMA" id="VERHIAY"/>
<dbReference type="GO" id="GO:0009395">
    <property type="term" value="P:phospholipid catabolic process"/>
    <property type="evidence" value="ECO:0007669"/>
    <property type="project" value="TreeGrafter"/>
</dbReference>
<dbReference type="EC" id="3.1.1.-" evidence="7"/>
<evidence type="ECO:0000256" key="7">
    <source>
        <dbReference type="RuleBase" id="RU364138"/>
    </source>
</evidence>
<keyword evidence="6" id="KW-0325">Glycoprotein</keyword>
<evidence type="ECO:0000256" key="6">
    <source>
        <dbReference type="ARBA" id="ARBA00023180"/>
    </source>
</evidence>
<name>A0A0S4ITQ3_BODSA</name>
<evidence type="ECO:0000256" key="1">
    <source>
        <dbReference type="ARBA" id="ARBA00007835"/>
    </source>
</evidence>
<dbReference type="InterPro" id="IPR007000">
    <property type="entry name" value="PLipase_B-like"/>
</dbReference>
<evidence type="ECO:0000256" key="5">
    <source>
        <dbReference type="ARBA" id="ARBA00023098"/>
    </source>
</evidence>
<organism evidence="8 9">
    <name type="scientific">Bodo saltans</name>
    <name type="common">Flagellated protozoan</name>
    <dbReference type="NCBI Taxonomy" id="75058"/>
    <lineage>
        <taxon>Eukaryota</taxon>
        <taxon>Discoba</taxon>
        <taxon>Euglenozoa</taxon>
        <taxon>Kinetoplastea</taxon>
        <taxon>Metakinetoplastina</taxon>
        <taxon>Eubodonida</taxon>
        <taxon>Bodonidae</taxon>
        <taxon>Bodo</taxon>
    </lineage>
</organism>
<sequence length="426" mass="47552">MTAVAQQTAPGSSLPDPMEPEAFTQVTFHLLTSNISVIGNYSVKMHYNPVPGDIPNILAVMIYNKSSDEFGWDFVQVTANEELVNSNEDKGFRAYYAAGYLEAYIAAKRIAQIYISQGLTTPQPQAVLDWVERHIAYMNSKATENMRAGYPNPFWTQVGNLLAQIEGMAAGYNVSLVERGLIGPSQPNLTFTDFFLLNFNNELSEVYNLLNVSSSDMAATSTKQRTTRSQSSPDKLLPFKNRNLHCSALVKVTDEDIFFSHDSWNSYSSMMRQYKVYKFQTTVSMSGAAGTIASGDDWYITSNNLAVQETTNDFYNASLLEYVVPESVSEFLRAMVATFLANNGREWVELFQFNNSGTYCNQWMVLDYKMYTPGAVGDALPDNLLWVAEQIPGNVTSADVTQTLRETSYWASYNIPYSPVSLLVPG</sequence>
<reference evidence="9" key="1">
    <citation type="submission" date="2015-09" db="EMBL/GenBank/DDBJ databases">
        <authorList>
            <consortium name="Pathogen Informatics"/>
        </authorList>
    </citation>
    <scope>NUCLEOTIDE SEQUENCE [LARGE SCALE GENOMIC DNA]</scope>
    <source>
        <strain evidence="9">Lake Konstanz</strain>
    </source>
</reference>
<dbReference type="AlphaFoldDB" id="A0A0S4ITQ3"/>
<keyword evidence="5 7" id="KW-0443">Lipid metabolism</keyword>
<dbReference type="Pfam" id="PF04916">
    <property type="entry name" value="Phospholip_B"/>
    <property type="match status" value="1"/>
</dbReference>
<proteinExistence type="inferred from homology"/>
<dbReference type="PANTHER" id="PTHR12370:SF3">
    <property type="entry name" value="PHOSPHOLIPASE B-LIKE 2-RELATED"/>
    <property type="match status" value="1"/>
</dbReference>